<comment type="caution">
    <text evidence="3">The sequence shown here is derived from an EMBL/GenBank/DDBJ whole genome shotgun (WGS) entry which is preliminary data.</text>
</comment>
<dbReference type="AlphaFoldDB" id="A0A5N7MBM8"/>
<dbReference type="InterPro" id="IPR010982">
    <property type="entry name" value="Lambda_DNA-bd_dom_sf"/>
</dbReference>
<evidence type="ECO:0000313" key="3">
    <source>
        <dbReference type="EMBL" id="MPR24108.1"/>
    </source>
</evidence>
<dbReference type="OrthoDB" id="9797172at2"/>
<dbReference type="PROSITE" id="PS50943">
    <property type="entry name" value="HTH_CROC1"/>
    <property type="match status" value="1"/>
</dbReference>
<dbReference type="Pfam" id="PF01381">
    <property type="entry name" value="HTH_3"/>
    <property type="match status" value="1"/>
</dbReference>
<evidence type="ECO:0000256" key="1">
    <source>
        <dbReference type="ARBA" id="ARBA00023125"/>
    </source>
</evidence>
<dbReference type="Gene3D" id="1.10.260.40">
    <property type="entry name" value="lambda repressor-like DNA-binding domains"/>
    <property type="match status" value="1"/>
</dbReference>
<feature type="domain" description="HTH cro/C1-type" evidence="2">
    <location>
        <begin position="17"/>
        <end position="71"/>
    </location>
</feature>
<dbReference type="CDD" id="cd00093">
    <property type="entry name" value="HTH_XRE"/>
    <property type="match status" value="1"/>
</dbReference>
<dbReference type="EMBL" id="VOSK01000003">
    <property type="protein sequence ID" value="MPR24108.1"/>
    <property type="molecule type" value="Genomic_DNA"/>
</dbReference>
<name>A0A5N7MBM8_9HYPH</name>
<protein>
    <submittedName>
        <fullName evidence="3">Helix-turn-helix transcriptional regulator</fullName>
    </submittedName>
</protein>
<dbReference type="PANTHER" id="PTHR46558">
    <property type="entry name" value="TRACRIPTIONAL REGULATORY PROTEIN-RELATED-RELATED"/>
    <property type="match status" value="1"/>
</dbReference>
<dbReference type="SMART" id="SM00530">
    <property type="entry name" value="HTH_XRE"/>
    <property type="match status" value="1"/>
</dbReference>
<proteinExistence type="predicted"/>
<gene>
    <name evidence="3" type="ORF">FS320_02430</name>
</gene>
<keyword evidence="1" id="KW-0238">DNA-binding</keyword>
<reference evidence="3 4" key="1">
    <citation type="journal article" date="2019" name="Syst. Appl. Microbiol.">
        <title>Microvirga tunisiensis sp. nov., a root nodule symbiotic bacterium isolated from Lupinus micranthus and L. luteus grown in Northern Tunisia.</title>
        <authorList>
            <person name="Msaddak A."/>
            <person name="Rejili M."/>
            <person name="Duran D."/>
            <person name="Mars M."/>
            <person name="Palacios J.M."/>
            <person name="Ruiz-Argueso T."/>
            <person name="Rey L."/>
            <person name="Imperial J."/>
        </authorList>
    </citation>
    <scope>NUCLEOTIDE SEQUENCE [LARGE SCALE GENOMIC DNA]</scope>
    <source>
        <strain evidence="3 4">Lmie10</strain>
    </source>
</reference>
<evidence type="ECO:0000259" key="2">
    <source>
        <dbReference type="PROSITE" id="PS50943"/>
    </source>
</evidence>
<accession>A0A5N7MBM8</accession>
<dbReference type="SUPFAM" id="SSF47413">
    <property type="entry name" value="lambda repressor-like DNA-binding domains"/>
    <property type="match status" value="1"/>
</dbReference>
<dbReference type="GO" id="GO:0003677">
    <property type="term" value="F:DNA binding"/>
    <property type="evidence" value="ECO:0007669"/>
    <property type="project" value="UniProtKB-KW"/>
</dbReference>
<dbReference type="Proteomes" id="UP000403266">
    <property type="component" value="Unassembled WGS sequence"/>
</dbReference>
<evidence type="ECO:0000313" key="4">
    <source>
        <dbReference type="Proteomes" id="UP000403266"/>
    </source>
</evidence>
<organism evidence="3 4">
    <name type="scientific">Microvirga tunisiensis</name>
    <dbReference type="NCBI Taxonomy" id="2108360"/>
    <lineage>
        <taxon>Bacteria</taxon>
        <taxon>Pseudomonadati</taxon>
        <taxon>Pseudomonadota</taxon>
        <taxon>Alphaproteobacteria</taxon>
        <taxon>Hyphomicrobiales</taxon>
        <taxon>Methylobacteriaceae</taxon>
        <taxon>Microvirga</taxon>
    </lineage>
</organism>
<sequence length="82" mass="9277">MNRRRAGEYDLLIGEQIRAARLAAGLSQEALGDLIGVTFQQVQKYERGTNRISAGTLYEISAALKVPITRFYEPLRTAKRMY</sequence>
<dbReference type="PANTHER" id="PTHR46558:SF4">
    <property type="entry name" value="DNA-BIDING PHAGE PROTEIN"/>
    <property type="match status" value="1"/>
</dbReference>
<dbReference type="RefSeq" id="WP_152709017.1">
    <property type="nucleotide sequence ID" value="NZ_VOSJ01000007.1"/>
</dbReference>
<dbReference type="InterPro" id="IPR001387">
    <property type="entry name" value="Cro/C1-type_HTH"/>
</dbReference>
<keyword evidence="4" id="KW-1185">Reference proteome</keyword>